<evidence type="ECO:0000256" key="1">
    <source>
        <dbReference type="ARBA" id="ARBA00004123"/>
    </source>
</evidence>
<evidence type="ECO:0000256" key="2">
    <source>
        <dbReference type="SAM" id="Coils"/>
    </source>
</evidence>
<keyword evidence="2" id="KW-0175">Coiled coil</keyword>
<dbReference type="InterPro" id="IPR007889">
    <property type="entry name" value="HTH_Psq"/>
</dbReference>
<dbReference type="Proteomes" id="UP000887566">
    <property type="component" value="Unplaced"/>
</dbReference>
<feature type="compositionally biased region" description="Basic and acidic residues" evidence="3">
    <location>
        <begin position="266"/>
        <end position="297"/>
    </location>
</feature>
<organism evidence="5 6">
    <name type="scientific">Plectus sambesii</name>
    <dbReference type="NCBI Taxonomy" id="2011161"/>
    <lineage>
        <taxon>Eukaryota</taxon>
        <taxon>Metazoa</taxon>
        <taxon>Ecdysozoa</taxon>
        <taxon>Nematoda</taxon>
        <taxon>Chromadorea</taxon>
        <taxon>Plectida</taxon>
        <taxon>Plectina</taxon>
        <taxon>Plectoidea</taxon>
        <taxon>Plectidae</taxon>
        <taxon>Plectus</taxon>
    </lineage>
</organism>
<dbReference type="Gene3D" id="1.10.10.60">
    <property type="entry name" value="Homeodomain-like"/>
    <property type="match status" value="1"/>
</dbReference>
<feature type="compositionally biased region" description="Polar residues" evidence="3">
    <location>
        <begin position="423"/>
        <end position="436"/>
    </location>
</feature>
<accession>A0A914VWC4</accession>
<dbReference type="AlphaFoldDB" id="A0A914VWC4"/>
<reference evidence="6" key="1">
    <citation type="submission" date="2022-11" db="UniProtKB">
        <authorList>
            <consortium name="WormBaseParasite"/>
        </authorList>
    </citation>
    <scope>IDENTIFICATION</scope>
</reference>
<dbReference type="Pfam" id="PF04218">
    <property type="entry name" value="CENP-B_N"/>
    <property type="match status" value="1"/>
</dbReference>
<dbReference type="GO" id="GO:0005634">
    <property type="term" value="C:nucleus"/>
    <property type="evidence" value="ECO:0007669"/>
    <property type="project" value="UniProtKB-SubCell"/>
</dbReference>
<evidence type="ECO:0000256" key="3">
    <source>
        <dbReference type="SAM" id="MobiDB-lite"/>
    </source>
</evidence>
<evidence type="ECO:0000259" key="4">
    <source>
        <dbReference type="Pfam" id="PF04218"/>
    </source>
</evidence>
<evidence type="ECO:0000313" key="5">
    <source>
        <dbReference type="Proteomes" id="UP000887566"/>
    </source>
</evidence>
<feature type="region of interest" description="Disordered" evidence="3">
    <location>
        <begin position="395"/>
        <end position="438"/>
    </location>
</feature>
<dbReference type="GO" id="GO:0003677">
    <property type="term" value="F:DNA binding"/>
    <property type="evidence" value="ECO:0007669"/>
    <property type="project" value="InterPro"/>
</dbReference>
<feature type="compositionally biased region" description="Low complexity" evidence="3">
    <location>
        <begin position="402"/>
        <end position="415"/>
    </location>
</feature>
<feature type="compositionally biased region" description="Acidic residues" evidence="3">
    <location>
        <begin position="302"/>
        <end position="318"/>
    </location>
</feature>
<feature type="domain" description="HTH psq-type" evidence="4">
    <location>
        <begin position="19"/>
        <end position="72"/>
    </location>
</feature>
<keyword evidence="5" id="KW-1185">Reference proteome</keyword>
<name>A0A914VWC4_9BILA</name>
<dbReference type="WBParaSite" id="PSAMB.scaffold2528size22716.g18198.t1">
    <property type="protein sequence ID" value="PSAMB.scaffold2528size22716.g18198.t1"/>
    <property type="gene ID" value="PSAMB.scaffold2528size22716.g18198"/>
</dbReference>
<feature type="coiled-coil region" evidence="2">
    <location>
        <begin position="485"/>
        <end position="512"/>
    </location>
</feature>
<dbReference type="SUPFAM" id="SSF46689">
    <property type="entry name" value="Homeodomain-like"/>
    <property type="match status" value="1"/>
</dbReference>
<evidence type="ECO:0000313" key="6">
    <source>
        <dbReference type="WBParaSite" id="PSAMB.scaffold2528size22716.g18198.t1"/>
    </source>
</evidence>
<protein>
    <submittedName>
        <fullName evidence="6">HTH psq-type domain-containing protein</fullName>
    </submittedName>
</protein>
<dbReference type="InterPro" id="IPR009057">
    <property type="entry name" value="Homeodomain-like_sf"/>
</dbReference>
<dbReference type="Gene3D" id="3.30.160.60">
    <property type="entry name" value="Classic Zinc Finger"/>
    <property type="match status" value="1"/>
</dbReference>
<feature type="region of interest" description="Disordered" evidence="3">
    <location>
        <begin position="261"/>
        <end position="332"/>
    </location>
</feature>
<comment type="subcellular location">
    <subcellularLocation>
        <location evidence="1">Nucleus</location>
    </subcellularLocation>
</comment>
<proteinExistence type="predicted"/>
<sequence>MTATLLVNKSTVNGDCRKKKPYKELTLEEKVQLIRLASQNPGMSQASMAEKYEIAKSNVCRILQRKHEYLRAFESAGFSGSRKRKLRSDTDITATIESSRIATSSESDYEADRSGNETLRAHMYKQHQISRMFMCRCCNWAFPDKTSLHMHMQAKEEGKNITVPIIGKGGAGNSLGPMQMAQMSSLMSSVHQPMNMSENGPSSGNIFPSLSMVPQRGEDLMAKLRERFMLNSMVAQSGINLAAWLANFPKVDASGVGSLGGSLNLRPDDQPDSHSHDGKDGDHEMKEEHNGGDHETSTEVASDGDEDEPLIISDDTDPTNDSAMAPSDTSDEHKDVIVENPQPQQLLLSGLAHMPALRSAISSSPLNSLLYKKRLDTALRRKTIDHALLSLSEHHANGSHANGQNGTNGSSNNGGESRDASHVSPSETHSSASPPSDGSCYECAMLKGKLAVTQNRCRYLEGRTATLQTDALRFSARASGSESTSRQFERESRLLREQNETLQRKLLECQEKTLNFLQSDMHANSKAVSNFLNDILQTTFLG</sequence>